<dbReference type="SUPFAM" id="SSF50331">
    <property type="entry name" value="MOP-like"/>
    <property type="match status" value="1"/>
</dbReference>
<name>A0A7I9Y238_9MYCO</name>
<evidence type="ECO:0000256" key="1">
    <source>
        <dbReference type="ARBA" id="ARBA00022505"/>
    </source>
</evidence>
<dbReference type="EMBL" id="BLKW01000004">
    <property type="protein sequence ID" value="GFG76138.1"/>
    <property type="molecule type" value="Genomic_DNA"/>
</dbReference>
<organism evidence="4 5">
    <name type="scientific">Mycobacterium botniense</name>
    <dbReference type="NCBI Taxonomy" id="84962"/>
    <lineage>
        <taxon>Bacteria</taxon>
        <taxon>Bacillati</taxon>
        <taxon>Actinomycetota</taxon>
        <taxon>Actinomycetes</taxon>
        <taxon>Mycobacteriales</taxon>
        <taxon>Mycobacteriaceae</taxon>
        <taxon>Mycobacterium</taxon>
    </lineage>
</organism>
<proteinExistence type="predicted"/>
<feature type="domain" description="Mop" evidence="3">
    <location>
        <begin position="65"/>
        <end position="130"/>
    </location>
</feature>
<dbReference type="InterPro" id="IPR004606">
    <property type="entry name" value="Mop_domain"/>
</dbReference>
<evidence type="ECO:0000313" key="5">
    <source>
        <dbReference type="Proteomes" id="UP000465361"/>
    </source>
</evidence>
<evidence type="ECO:0000259" key="3">
    <source>
        <dbReference type="PROSITE" id="PS51866"/>
    </source>
</evidence>
<dbReference type="Proteomes" id="UP000465361">
    <property type="component" value="Unassembled WGS sequence"/>
</dbReference>
<protein>
    <submittedName>
        <fullName evidence="4">MerR family transcriptional regulator</fullName>
    </submittedName>
</protein>
<dbReference type="CDD" id="cd04762">
    <property type="entry name" value="HTH_MerR-trunc"/>
    <property type="match status" value="1"/>
</dbReference>
<sequence length="140" mass="14723">MATMRIREAAELLGVSDDTVRRWIDHGLLPASQDESGRKVIAGDVLAEFSRTKAPARPPNPLGVGSSARNRFVGLVTKVLIDKVMAQVELQCGPFTVVSLMSAEAARELKLEPGSVAVAVVKATTVIVETPGTGETLASA</sequence>
<dbReference type="Pfam" id="PF00376">
    <property type="entry name" value="MerR"/>
    <property type="match status" value="1"/>
</dbReference>
<dbReference type="InterPro" id="IPR000551">
    <property type="entry name" value="MerR-type_HTH_dom"/>
</dbReference>
<accession>A0A7I9Y238</accession>
<dbReference type="NCBIfam" id="TIGR01764">
    <property type="entry name" value="excise"/>
    <property type="match status" value="1"/>
</dbReference>
<dbReference type="RefSeq" id="WP_163759247.1">
    <property type="nucleotide sequence ID" value="NZ_BLKW01000004.1"/>
</dbReference>
<dbReference type="GO" id="GO:0003677">
    <property type="term" value="F:DNA binding"/>
    <property type="evidence" value="ECO:0007669"/>
    <property type="project" value="InterPro"/>
</dbReference>
<dbReference type="Gene3D" id="2.40.50.100">
    <property type="match status" value="1"/>
</dbReference>
<evidence type="ECO:0000313" key="4">
    <source>
        <dbReference type="EMBL" id="GFG76138.1"/>
    </source>
</evidence>
<dbReference type="InterPro" id="IPR005116">
    <property type="entry name" value="Transp-assoc_OB_typ1"/>
</dbReference>
<reference evidence="4 5" key="1">
    <citation type="journal article" date="2019" name="Emerg. Microbes Infect.">
        <title>Comprehensive subspecies identification of 175 nontuberculous mycobacteria species based on 7547 genomic profiles.</title>
        <authorList>
            <person name="Matsumoto Y."/>
            <person name="Kinjo T."/>
            <person name="Motooka D."/>
            <person name="Nabeya D."/>
            <person name="Jung N."/>
            <person name="Uechi K."/>
            <person name="Horii T."/>
            <person name="Iida T."/>
            <person name="Fujita J."/>
            <person name="Nakamura S."/>
        </authorList>
    </citation>
    <scope>NUCLEOTIDE SEQUENCE [LARGE SCALE GENOMIC DNA]</scope>
    <source>
        <strain evidence="4 5">JCM 17322</strain>
    </source>
</reference>
<dbReference type="GO" id="GO:0006355">
    <property type="term" value="P:regulation of DNA-templated transcription"/>
    <property type="evidence" value="ECO:0007669"/>
    <property type="project" value="InterPro"/>
</dbReference>
<comment type="caution">
    <text evidence="4">The sequence shown here is derived from an EMBL/GenBank/DDBJ whole genome shotgun (WGS) entry which is preliminary data.</text>
</comment>
<dbReference type="Gene3D" id="1.10.1660.10">
    <property type="match status" value="1"/>
</dbReference>
<gene>
    <name evidence="4" type="ORF">MBOT_35030</name>
</gene>
<evidence type="ECO:0000256" key="2">
    <source>
        <dbReference type="PROSITE-ProRule" id="PRU01213"/>
    </source>
</evidence>
<dbReference type="Pfam" id="PF03459">
    <property type="entry name" value="TOBE"/>
    <property type="match status" value="1"/>
</dbReference>
<dbReference type="AlphaFoldDB" id="A0A7I9Y238"/>
<dbReference type="GO" id="GO:0015689">
    <property type="term" value="P:molybdate ion transport"/>
    <property type="evidence" value="ECO:0007669"/>
    <property type="project" value="InterPro"/>
</dbReference>
<dbReference type="InterPro" id="IPR010093">
    <property type="entry name" value="SinI_DNA-bd"/>
</dbReference>
<keyword evidence="1 2" id="KW-0500">Molybdenum</keyword>
<dbReference type="InterPro" id="IPR008995">
    <property type="entry name" value="Mo/tungstate-bd_C_term_dom"/>
</dbReference>
<dbReference type="PROSITE" id="PS51866">
    <property type="entry name" value="MOP"/>
    <property type="match status" value="1"/>
</dbReference>
<keyword evidence="5" id="KW-1185">Reference proteome</keyword>